<dbReference type="PANTHER" id="PTHR10622:SF10">
    <property type="entry name" value="HET DOMAIN-CONTAINING PROTEIN"/>
    <property type="match status" value="1"/>
</dbReference>
<dbReference type="InterPro" id="IPR058525">
    <property type="entry name" value="DUF8212"/>
</dbReference>
<dbReference type="PANTHER" id="PTHR10622">
    <property type="entry name" value="HET DOMAIN-CONTAINING PROTEIN"/>
    <property type="match status" value="1"/>
</dbReference>
<evidence type="ECO:0000259" key="2">
    <source>
        <dbReference type="Pfam" id="PF26640"/>
    </source>
</evidence>
<evidence type="ECO:0008006" key="5">
    <source>
        <dbReference type="Google" id="ProtNLM"/>
    </source>
</evidence>
<gene>
    <name evidence="3" type="ORF">yc1106_07742</name>
</gene>
<accession>A0A9Q9DU18</accession>
<dbReference type="Pfam" id="PF26640">
    <property type="entry name" value="DUF8212"/>
    <property type="match status" value="1"/>
</dbReference>
<protein>
    <recommendedName>
        <fullName evidence="5">Heterokaryon incompatibility domain-containing protein</fullName>
    </recommendedName>
</protein>
<dbReference type="AlphaFoldDB" id="A0A9Q9DU18"/>
<dbReference type="Pfam" id="PF06985">
    <property type="entry name" value="HET"/>
    <property type="match status" value="1"/>
</dbReference>
<feature type="domain" description="DUF8212" evidence="2">
    <location>
        <begin position="266"/>
        <end position="297"/>
    </location>
</feature>
<evidence type="ECO:0000313" key="4">
    <source>
        <dbReference type="Proteomes" id="UP001056012"/>
    </source>
</evidence>
<reference evidence="3" key="1">
    <citation type="submission" date="2021-12" db="EMBL/GenBank/DDBJ databases">
        <title>Curvularia clavata genome.</title>
        <authorList>
            <person name="Cao Y."/>
        </authorList>
    </citation>
    <scope>NUCLEOTIDE SEQUENCE</scope>
    <source>
        <strain evidence="3">Yc1106</strain>
    </source>
</reference>
<dbReference type="VEuPathDB" id="FungiDB:yc1106_07742"/>
<evidence type="ECO:0000313" key="3">
    <source>
        <dbReference type="EMBL" id="USP80468.1"/>
    </source>
</evidence>
<dbReference type="InterPro" id="IPR010730">
    <property type="entry name" value="HET"/>
</dbReference>
<sequence length="614" mass="70351">MRLLNAHTLKLQEFLDDIPSYAILSHTWEEEEVLLADFQDMTRAKKKKKGFDKINKTCEQAICDGFDWCWIDTCCIDKTSSAELSEAINSMFTWYKQSAKCYAYLADVGKGEDQEQEEPEEHQLGMPSIRITRPHSGGNVVILNKLNEEVRNSKWFTRAWTLQELLAPSSVRRGAEPGQEFVGMEFFSAKWESLGSKLELKDIISSTTGIAEDYLTGSSSLGSASIGMRMSWAAARQATRPEDIAYSLLGIFDVNMPLLYGEGKVKAFRRLQEEIMKVSEDETLFAWESSELTANPTSGDALASDPRDFSEARDLVPFVSDDPVIPYTLTNRGLRIWLQIHEYSKDIRPIRSPVMIRSPFTLYAAVLRCHVSHNFDSVVVIPVRRMTANLYLRDTTTSVGLLPLRLLSQFPPLSEVYIRNSLITSMSHSMRRRFGFLIRSLPHGLRIARAFPRESWDRKDRILQGEPSEQGRRWWNASLELAMDETPPLPSKHSAFLSLGCRQEINDSEVKHWCHLDDAVWPDSERDLDDFNTNAFQRPARSEVSRFRDRRGASYHALLQVKIKREKLFGQQMFIVDVEFASKENLTVTSQRMQDEDGRRRVKFSMKDTLAVTE</sequence>
<keyword evidence="4" id="KW-1185">Reference proteome</keyword>
<evidence type="ECO:0000259" key="1">
    <source>
        <dbReference type="Pfam" id="PF06985"/>
    </source>
</evidence>
<organism evidence="3 4">
    <name type="scientific">Curvularia clavata</name>
    <dbReference type="NCBI Taxonomy" id="95742"/>
    <lineage>
        <taxon>Eukaryota</taxon>
        <taxon>Fungi</taxon>
        <taxon>Dikarya</taxon>
        <taxon>Ascomycota</taxon>
        <taxon>Pezizomycotina</taxon>
        <taxon>Dothideomycetes</taxon>
        <taxon>Pleosporomycetidae</taxon>
        <taxon>Pleosporales</taxon>
        <taxon>Pleosporineae</taxon>
        <taxon>Pleosporaceae</taxon>
        <taxon>Curvularia</taxon>
    </lineage>
</organism>
<dbReference type="EMBL" id="CP089279">
    <property type="protein sequence ID" value="USP80468.1"/>
    <property type="molecule type" value="Genomic_DNA"/>
</dbReference>
<feature type="domain" description="Heterokaryon incompatibility" evidence="1">
    <location>
        <begin position="21"/>
        <end position="164"/>
    </location>
</feature>
<dbReference type="Proteomes" id="UP001056012">
    <property type="component" value="Chromosome 6"/>
</dbReference>
<name>A0A9Q9DU18_CURCL</name>
<proteinExistence type="predicted"/>
<dbReference type="OrthoDB" id="20872at2759"/>